<dbReference type="GO" id="GO:0070860">
    <property type="term" value="C:RNA polymerase I core factor complex"/>
    <property type="evidence" value="ECO:0007669"/>
    <property type="project" value="TreeGrafter"/>
</dbReference>
<dbReference type="Pfam" id="PF04090">
    <property type="entry name" value="Rrn11"/>
    <property type="match status" value="1"/>
</dbReference>
<organism evidence="2 3">
    <name type="scientific">Candida verbasci</name>
    <dbReference type="NCBI Taxonomy" id="1227364"/>
    <lineage>
        <taxon>Eukaryota</taxon>
        <taxon>Fungi</taxon>
        <taxon>Dikarya</taxon>
        <taxon>Ascomycota</taxon>
        <taxon>Saccharomycotina</taxon>
        <taxon>Pichiomycetes</taxon>
        <taxon>Debaryomycetaceae</taxon>
        <taxon>Candida/Lodderomyces clade</taxon>
        <taxon>Candida</taxon>
    </lineage>
</organism>
<evidence type="ECO:0008006" key="4">
    <source>
        <dbReference type="Google" id="ProtNLM"/>
    </source>
</evidence>
<comment type="caution">
    <text evidence="2">The sequence shown here is derived from an EMBL/GenBank/DDBJ whole genome shotgun (WGS) entry which is preliminary data.</text>
</comment>
<dbReference type="GO" id="GO:0042790">
    <property type="term" value="P:nucleolar large rRNA transcription by RNA polymerase I"/>
    <property type="evidence" value="ECO:0007669"/>
    <property type="project" value="TreeGrafter"/>
</dbReference>
<evidence type="ECO:0000256" key="1">
    <source>
        <dbReference type="SAM" id="MobiDB-lite"/>
    </source>
</evidence>
<proteinExistence type="predicted"/>
<evidence type="ECO:0000313" key="2">
    <source>
        <dbReference type="EMBL" id="CAI5758526.1"/>
    </source>
</evidence>
<dbReference type="EMBL" id="CANTUO010000003">
    <property type="protein sequence ID" value="CAI5758526.1"/>
    <property type="molecule type" value="Genomic_DNA"/>
</dbReference>
<sequence length="488" mass="56971">MIFEEIITEGRNHSDAKRKAKQLLDNYKELKKFEEIYKQSSSINKVKLRQPKVKQKILNLIQSELKKRINPEETFEVWHEDDKETSNSSCIDEKIANILKSKDGESDHHEISEKFHNFISKFDNSESYTKKKFIIETHGLEVLPILDEEDPNNQRSHLNKLTTLLHLSILRKNWDIAYRLFCTIIRFPNVDIKLIWPLGAEILSQISNEKLEMFYNYLTSFHITRNSYNPQNSIMAPVWRTGSISMVPLYLITSLWFDFTQRKFDSVIEKINELILEPPYDSEGTLYYIQTLCYLFKSIEMVQAYQVQDDLDKISELDQPYRSKDELLAELDSFHDKILDNLNKCEEFEFETPQNEITKQMEMLYDIVNEKEGLVEEEVDGDDAHSIERSILIQKVDDDDANSFEKGIITDSEYPIDNDDAFSFEESVNGDDEIESDFDIDVADDEDKLADGSNQELNNDEDKLADGSNQELNNDEVDMSAIYGLFDL</sequence>
<evidence type="ECO:0000313" key="3">
    <source>
        <dbReference type="Proteomes" id="UP001152885"/>
    </source>
</evidence>
<dbReference type="InterPro" id="IPR007224">
    <property type="entry name" value="TIF_Rrn11"/>
</dbReference>
<dbReference type="GO" id="GO:0001181">
    <property type="term" value="F:RNA polymerase I general transcription initiation factor activity"/>
    <property type="evidence" value="ECO:0007669"/>
    <property type="project" value="InterPro"/>
</dbReference>
<dbReference type="InterPro" id="IPR053029">
    <property type="entry name" value="RNA_pol_I-specific_init_factor"/>
</dbReference>
<accession>A0A9W4TZB8</accession>
<dbReference type="GO" id="GO:0001164">
    <property type="term" value="F:RNA polymerase I core promoter sequence-specific DNA binding"/>
    <property type="evidence" value="ECO:0007669"/>
    <property type="project" value="InterPro"/>
</dbReference>
<protein>
    <recommendedName>
        <fullName evidence="4">RNA polymerase I-specific transcription initiation factor RRN11</fullName>
    </recommendedName>
</protein>
<reference evidence="2" key="1">
    <citation type="submission" date="2022-12" db="EMBL/GenBank/DDBJ databases">
        <authorList>
            <person name="Brejova B."/>
        </authorList>
    </citation>
    <scope>NUCLEOTIDE SEQUENCE</scope>
</reference>
<dbReference type="AlphaFoldDB" id="A0A9W4TZB8"/>
<dbReference type="Proteomes" id="UP001152885">
    <property type="component" value="Unassembled WGS sequence"/>
</dbReference>
<dbReference type="GO" id="GO:0017025">
    <property type="term" value="F:TBP-class protein binding"/>
    <property type="evidence" value="ECO:0007669"/>
    <property type="project" value="TreeGrafter"/>
</dbReference>
<dbReference type="PANTHER" id="PTHR28244">
    <property type="entry name" value="RNA POLYMERASE I-SPECIFIC TRANSCRIPTION INITIATION FACTOR RRN11"/>
    <property type="match status" value="1"/>
</dbReference>
<feature type="region of interest" description="Disordered" evidence="1">
    <location>
        <begin position="445"/>
        <end position="475"/>
    </location>
</feature>
<name>A0A9W4TZB8_9ASCO</name>
<keyword evidence="3" id="KW-1185">Reference proteome</keyword>
<dbReference type="OrthoDB" id="2159786at2759"/>
<gene>
    <name evidence="2" type="ORF">CANVERA_P3038</name>
</gene>
<dbReference type="PANTHER" id="PTHR28244:SF1">
    <property type="entry name" value="RNA POLYMERASE I-SPECIFIC TRANSCRIPTION INITIATION FACTOR RRN11"/>
    <property type="match status" value="1"/>
</dbReference>